<dbReference type="RefSeq" id="WP_208177727.1">
    <property type="nucleotide sequence ID" value="NZ_JAGETZ010000014.1"/>
</dbReference>
<proteinExistence type="predicted"/>
<evidence type="ECO:0000256" key="1">
    <source>
        <dbReference type="SAM" id="MobiDB-lite"/>
    </source>
</evidence>
<feature type="signal peptide" evidence="2">
    <location>
        <begin position="1"/>
        <end position="20"/>
    </location>
</feature>
<name>A0ABS3QL50_9BACT</name>
<accession>A0ABS3QL50</accession>
<keyword evidence="2" id="KW-0732">Signal</keyword>
<dbReference type="EMBL" id="JAGETZ010000014">
    <property type="protein sequence ID" value="MBO2011989.1"/>
    <property type="molecule type" value="Genomic_DNA"/>
</dbReference>
<evidence type="ECO:0000256" key="2">
    <source>
        <dbReference type="SAM" id="SignalP"/>
    </source>
</evidence>
<protein>
    <submittedName>
        <fullName evidence="3">Uncharacterized protein</fullName>
    </submittedName>
</protein>
<feature type="chain" id="PRO_5046228719" evidence="2">
    <location>
        <begin position="21"/>
        <end position="75"/>
    </location>
</feature>
<dbReference type="Proteomes" id="UP000664369">
    <property type="component" value="Unassembled WGS sequence"/>
</dbReference>
<evidence type="ECO:0000313" key="3">
    <source>
        <dbReference type="EMBL" id="MBO2011989.1"/>
    </source>
</evidence>
<comment type="caution">
    <text evidence="3">The sequence shown here is derived from an EMBL/GenBank/DDBJ whole genome shotgun (WGS) entry which is preliminary data.</text>
</comment>
<reference evidence="3 4" key="1">
    <citation type="submission" date="2021-03" db="EMBL/GenBank/DDBJ databases">
        <authorList>
            <person name="Kim M.K."/>
        </authorList>
    </citation>
    <scope>NUCLEOTIDE SEQUENCE [LARGE SCALE GENOMIC DNA]</scope>
    <source>
        <strain evidence="3 4">BT442</strain>
    </source>
</reference>
<evidence type="ECO:0000313" key="4">
    <source>
        <dbReference type="Proteomes" id="UP000664369"/>
    </source>
</evidence>
<gene>
    <name evidence="3" type="ORF">J4E00_23185</name>
</gene>
<feature type="region of interest" description="Disordered" evidence="1">
    <location>
        <begin position="53"/>
        <end position="75"/>
    </location>
</feature>
<organism evidence="3 4">
    <name type="scientific">Hymenobacter negativus</name>
    <dbReference type="NCBI Taxonomy" id="2795026"/>
    <lineage>
        <taxon>Bacteria</taxon>
        <taxon>Pseudomonadati</taxon>
        <taxon>Bacteroidota</taxon>
        <taxon>Cytophagia</taxon>
        <taxon>Cytophagales</taxon>
        <taxon>Hymenobacteraceae</taxon>
        <taxon>Hymenobacter</taxon>
    </lineage>
</organism>
<sequence length="75" mass="7919">MKSLLKFSLLTALIISGKLAKQPAPTAVAKTVNTQAIPDSSMILVHQVYASEPAQPGREKAQPQQSGAGLLAEMF</sequence>
<keyword evidence="4" id="KW-1185">Reference proteome</keyword>